<dbReference type="InterPro" id="IPR036390">
    <property type="entry name" value="WH_DNA-bd_sf"/>
</dbReference>
<evidence type="ECO:0000256" key="3">
    <source>
        <dbReference type="ARBA" id="ARBA00023125"/>
    </source>
</evidence>
<accession>A0A652YIH0</accession>
<dbReference type="PANTHER" id="PTHR30346:SF0">
    <property type="entry name" value="HCA OPERON TRANSCRIPTIONAL ACTIVATOR HCAR"/>
    <property type="match status" value="1"/>
</dbReference>
<dbReference type="Pfam" id="PF03466">
    <property type="entry name" value="LysR_substrate"/>
    <property type="match status" value="1"/>
</dbReference>
<dbReference type="Pfam" id="PF00126">
    <property type="entry name" value="HTH_1"/>
    <property type="match status" value="1"/>
</dbReference>
<dbReference type="PROSITE" id="PS50931">
    <property type="entry name" value="HTH_LYSR"/>
    <property type="match status" value="1"/>
</dbReference>
<evidence type="ECO:0000256" key="2">
    <source>
        <dbReference type="ARBA" id="ARBA00023015"/>
    </source>
</evidence>
<protein>
    <submittedName>
        <fullName evidence="6">DNA-binding transcriptional LysR family regulator</fullName>
    </submittedName>
</protein>
<dbReference type="InterPro" id="IPR000847">
    <property type="entry name" value="LysR_HTH_N"/>
</dbReference>
<dbReference type="Gene3D" id="3.40.190.10">
    <property type="entry name" value="Periplasmic binding protein-like II"/>
    <property type="match status" value="2"/>
</dbReference>
<dbReference type="GO" id="GO:0032993">
    <property type="term" value="C:protein-DNA complex"/>
    <property type="evidence" value="ECO:0007669"/>
    <property type="project" value="TreeGrafter"/>
</dbReference>
<dbReference type="InterPro" id="IPR005119">
    <property type="entry name" value="LysR_subst-bd"/>
</dbReference>
<comment type="similarity">
    <text evidence="1">Belongs to the LysR transcriptional regulatory family.</text>
</comment>
<dbReference type="EMBL" id="VNIQ01000009">
    <property type="protein sequence ID" value="TYQ01017.1"/>
    <property type="molecule type" value="Genomic_DNA"/>
</dbReference>
<evidence type="ECO:0000256" key="5">
    <source>
        <dbReference type="ARBA" id="ARBA00023163"/>
    </source>
</evidence>
<dbReference type="SUPFAM" id="SSF53850">
    <property type="entry name" value="Periplasmic binding protein-like II"/>
    <property type="match status" value="1"/>
</dbReference>
<gene>
    <name evidence="6" type="ORF">FNL38_10929</name>
</gene>
<dbReference type="InterPro" id="IPR036388">
    <property type="entry name" value="WH-like_DNA-bd_sf"/>
</dbReference>
<dbReference type="Gene3D" id="1.10.10.10">
    <property type="entry name" value="Winged helix-like DNA-binding domain superfamily/Winged helix DNA-binding domain"/>
    <property type="match status" value="1"/>
</dbReference>
<name>A0A652YIH0_NOCGL</name>
<evidence type="ECO:0000256" key="1">
    <source>
        <dbReference type="ARBA" id="ARBA00009437"/>
    </source>
</evidence>
<dbReference type="AlphaFoldDB" id="A0A652YIH0"/>
<dbReference type="SUPFAM" id="SSF46785">
    <property type="entry name" value="Winged helix' DNA-binding domain"/>
    <property type="match status" value="1"/>
</dbReference>
<reference evidence="6" key="1">
    <citation type="submission" date="2019-07" db="EMBL/GenBank/DDBJ databases">
        <title>Genomic Encyclopedia of Type Strains, Phase IV (KMG-IV): sequencing the most valuable type-strain genomes for metagenomic binning, comparative biology and taxonomic classification.</title>
        <authorList>
            <person name="Goeker M."/>
        </authorList>
    </citation>
    <scope>NUCLEOTIDE SEQUENCE</scope>
    <source>
        <strain evidence="6">DSM 44596</strain>
    </source>
</reference>
<dbReference type="GO" id="GO:0003677">
    <property type="term" value="F:DNA binding"/>
    <property type="evidence" value="ECO:0007669"/>
    <property type="project" value="UniProtKB-KW"/>
</dbReference>
<keyword evidence="4" id="KW-0010">Activator</keyword>
<organism evidence="6">
    <name type="scientific">Nocardia globerula</name>
    <dbReference type="NCBI Taxonomy" id="1818"/>
    <lineage>
        <taxon>Bacteria</taxon>
        <taxon>Bacillati</taxon>
        <taxon>Actinomycetota</taxon>
        <taxon>Actinomycetes</taxon>
        <taxon>Mycobacteriales</taxon>
        <taxon>Nocardiaceae</taxon>
        <taxon>Nocardia</taxon>
    </lineage>
</organism>
<keyword evidence="2" id="KW-0805">Transcription regulation</keyword>
<dbReference type="PANTHER" id="PTHR30346">
    <property type="entry name" value="TRANSCRIPTIONAL DUAL REGULATOR HCAR-RELATED"/>
    <property type="match status" value="1"/>
</dbReference>
<keyword evidence="5" id="KW-0804">Transcription</keyword>
<evidence type="ECO:0000313" key="6">
    <source>
        <dbReference type="EMBL" id="TYQ01017.1"/>
    </source>
</evidence>
<comment type="caution">
    <text evidence="6">The sequence shown here is derived from an EMBL/GenBank/DDBJ whole genome shotgun (WGS) entry which is preliminary data.</text>
</comment>
<evidence type="ECO:0000256" key="4">
    <source>
        <dbReference type="ARBA" id="ARBA00023159"/>
    </source>
</evidence>
<dbReference type="GO" id="GO:0003700">
    <property type="term" value="F:DNA-binding transcription factor activity"/>
    <property type="evidence" value="ECO:0007669"/>
    <property type="project" value="InterPro"/>
</dbReference>
<sequence>MPRRDSAPTYTMRQLAAFVAVAETGTITAAADLMHLSPSALSASITELERALKVQLCVRRRSFGVQLTRTGESVLVRARALLQQADELESDALGTAGTVSGPIAIGCYPALGPTILPSMIAGFTRTYPATQVEFREDNQNRLQTHLENGELDLAIAYDLDLSSELRTIPLTTRQPLIVLGAEHPLAQSENPIHLPDLAKFPMVLLNAPPSTKHALDVCRLGGFVPDVAYRTGNFETARAFVGRGLGWTLLLQRPKMDITYEGLEVVVKTIGSPAVPSVDVVLAWHQDARLSRVARSFIEFVSQQDDRQ</sequence>
<proteinExistence type="inferred from homology"/>
<keyword evidence="3 6" id="KW-0238">DNA-binding</keyword>